<dbReference type="Pfam" id="PF13411">
    <property type="entry name" value="MerR_1"/>
    <property type="match status" value="1"/>
</dbReference>
<dbReference type="InterPro" id="IPR047057">
    <property type="entry name" value="MerR_fam"/>
</dbReference>
<comment type="caution">
    <text evidence="5">The sequence shown here is derived from an EMBL/GenBank/DDBJ whole genome shotgun (WGS) entry which is preliminary data.</text>
</comment>
<name>A0A176JWC9_9BACT</name>
<dbReference type="SUPFAM" id="SSF46955">
    <property type="entry name" value="Putative DNA-binding domain"/>
    <property type="match status" value="1"/>
</dbReference>
<dbReference type="PROSITE" id="PS50937">
    <property type="entry name" value="HTH_MERR_2"/>
    <property type="match status" value="1"/>
</dbReference>
<dbReference type="InterPro" id="IPR000551">
    <property type="entry name" value="MerR-type_HTH_dom"/>
</dbReference>
<dbReference type="PANTHER" id="PTHR30204:SF94">
    <property type="entry name" value="HEAVY METAL-DEPENDENT TRANSCRIPTIONAL REGULATOR HI_0293-RELATED"/>
    <property type="match status" value="1"/>
</dbReference>
<feature type="domain" description="HTH merR-type" evidence="4">
    <location>
        <begin position="6"/>
        <end position="73"/>
    </location>
</feature>
<dbReference type="Gene3D" id="1.10.1660.10">
    <property type="match status" value="1"/>
</dbReference>
<evidence type="ECO:0000256" key="1">
    <source>
        <dbReference type="ARBA" id="ARBA00023015"/>
    </source>
</evidence>
<dbReference type="OrthoDB" id="47350at2"/>
<dbReference type="STRING" id="1453497.AT15_04925"/>
<keyword evidence="3" id="KW-0804">Transcription</keyword>
<dbReference type="AlphaFoldDB" id="A0A176JWC9"/>
<evidence type="ECO:0000259" key="4">
    <source>
        <dbReference type="PROSITE" id="PS50937"/>
    </source>
</evidence>
<gene>
    <name evidence="5" type="ORF">AT15_04925</name>
</gene>
<protein>
    <recommendedName>
        <fullName evidence="4">HTH merR-type domain-containing protein</fullName>
    </recommendedName>
</protein>
<dbReference type="RefSeq" id="WP_068348842.1">
    <property type="nucleotide sequence ID" value="NZ_JFHK01000025.1"/>
</dbReference>
<dbReference type="PANTHER" id="PTHR30204">
    <property type="entry name" value="REDOX-CYCLING DRUG-SENSING TRANSCRIPTIONAL ACTIVATOR SOXR"/>
    <property type="match status" value="1"/>
</dbReference>
<dbReference type="GO" id="GO:0003677">
    <property type="term" value="F:DNA binding"/>
    <property type="evidence" value="ECO:0007669"/>
    <property type="project" value="UniProtKB-KW"/>
</dbReference>
<reference evidence="5 6" key="1">
    <citation type="submission" date="2014-02" db="EMBL/GenBank/DDBJ databases">
        <title>Kosmotoga genome sequencing.</title>
        <authorList>
            <person name="Pollo S.M."/>
            <person name="Charchuk R."/>
            <person name="Nesbo C.L."/>
        </authorList>
    </citation>
    <scope>NUCLEOTIDE SEQUENCE [LARGE SCALE GENOMIC DNA]</scope>
    <source>
        <strain evidence="5 6">S304</strain>
    </source>
</reference>
<dbReference type="SMART" id="SM00422">
    <property type="entry name" value="HTH_MERR"/>
    <property type="match status" value="1"/>
</dbReference>
<evidence type="ECO:0000313" key="6">
    <source>
        <dbReference type="Proteomes" id="UP000077339"/>
    </source>
</evidence>
<dbReference type="Proteomes" id="UP000077339">
    <property type="component" value="Unassembled WGS sequence"/>
</dbReference>
<evidence type="ECO:0000256" key="3">
    <source>
        <dbReference type="ARBA" id="ARBA00023163"/>
    </source>
</evidence>
<dbReference type="InterPro" id="IPR009061">
    <property type="entry name" value="DNA-bd_dom_put_sf"/>
</dbReference>
<evidence type="ECO:0000256" key="2">
    <source>
        <dbReference type="ARBA" id="ARBA00023125"/>
    </source>
</evidence>
<sequence>MPGLKRIGDLACEYNISNRTLRYYEELGLLESIRDKDSQYRYYDEKAAEKLEQILILRRLDFSVKEIQFLFSSAGIEDVISILKNKLKDLAEQRALLTYYVKSRRQSA</sequence>
<organism evidence="5 6">
    <name type="scientific">Kosmotoga arenicorallina S304</name>
    <dbReference type="NCBI Taxonomy" id="1453497"/>
    <lineage>
        <taxon>Bacteria</taxon>
        <taxon>Thermotogati</taxon>
        <taxon>Thermotogota</taxon>
        <taxon>Thermotogae</taxon>
        <taxon>Kosmotogales</taxon>
        <taxon>Kosmotogaceae</taxon>
        <taxon>Kosmotoga</taxon>
    </lineage>
</organism>
<evidence type="ECO:0000313" key="5">
    <source>
        <dbReference type="EMBL" id="OAA27954.1"/>
    </source>
</evidence>
<dbReference type="GO" id="GO:0003700">
    <property type="term" value="F:DNA-binding transcription factor activity"/>
    <property type="evidence" value="ECO:0007669"/>
    <property type="project" value="InterPro"/>
</dbReference>
<proteinExistence type="predicted"/>
<keyword evidence="6" id="KW-1185">Reference proteome</keyword>
<keyword evidence="1" id="KW-0805">Transcription regulation</keyword>
<accession>A0A176JWC9</accession>
<dbReference type="EMBL" id="JFHK01000025">
    <property type="protein sequence ID" value="OAA27954.1"/>
    <property type="molecule type" value="Genomic_DNA"/>
</dbReference>
<keyword evidence="2" id="KW-0238">DNA-binding</keyword>